<dbReference type="Pfam" id="PF00572">
    <property type="entry name" value="Ribosomal_L13"/>
    <property type="match status" value="1"/>
</dbReference>
<dbReference type="GO" id="GO:0006412">
    <property type="term" value="P:translation"/>
    <property type="evidence" value="ECO:0007669"/>
    <property type="project" value="InterPro"/>
</dbReference>
<dbReference type="Gene3D" id="3.90.1180.10">
    <property type="entry name" value="Ribosomal protein L13"/>
    <property type="match status" value="1"/>
</dbReference>
<dbReference type="STRING" id="418459.E3L423"/>
<dbReference type="GO" id="GO:0017148">
    <property type="term" value="P:negative regulation of translation"/>
    <property type="evidence" value="ECO:0000318"/>
    <property type="project" value="GO_Central"/>
</dbReference>
<dbReference type="NCBIfam" id="TIGR01066">
    <property type="entry name" value="rplM_bact"/>
    <property type="match status" value="1"/>
</dbReference>
<keyword evidence="3" id="KW-0687">Ribonucleoprotein</keyword>
<dbReference type="InParanoid" id="E3L423"/>
<dbReference type="GO" id="GO:0003729">
    <property type="term" value="F:mRNA binding"/>
    <property type="evidence" value="ECO:0000318"/>
    <property type="project" value="GO_Central"/>
</dbReference>
<dbReference type="EMBL" id="DS178344">
    <property type="protein sequence ID" value="EFP91298.2"/>
    <property type="molecule type" value="Genomic_DNA"/>
</dbReference>
<dbReference type="GO" id="GO:0005762">
    <property type="term" value="C:mitochondrial large ribosomal subunit"/>
    <property type="evidence" value="ECO:0000318"/>
    <property type="project" value="GO_Central"/>
</dbReference>
<dbReference type="HAMAP" id="MF_01366">
    <property type="entry name" value="Ribosomal_uL13"/>
    <property type="match status" value="1"/>
</dbReference>
<feature type="region of interest" description="Disordered" evidence="4">
    <location>
        <begin position="1"/>
        <end position="35"/>
    </location>
</feature>
<evidence type="ECO:0000256" key="4">
    <source>
        <dbReference type="SAM" id="MobiDB-lite"/>
    </source>
</evidence>
<dbReference type="Proteomes" id="UP000008783">
    <property type="component" value="Unassembled WGS sequence"/>
</dbReference>
<organism evidence="5 6">
    <name type="scientific">Puccinia graminis f. sp. tritici (strain CRL 75-36-700-3 / race SCCL)</name>
    <name type="common">Black stem rust fungus</name>
    <dbReference type="NCBI Taxonomy" id="418459"/>
    <lineage>
        <taxon>Eukaryota</taxon>
        <taxon>Fungi</taxon>
        <taxon>Dikarya</taxon>
        <taxon>Basidiomycota</taxon>
        <taxon>Pucciniomycotina</taxon>
        <taxon>Pucciniomycetes</taxon>
        <taxon>Pucciniales</taxon>
        <taxon>Pucciniaceae</taxon>
        <taxon>Puccinia</taxon>
    </lineage>
</organism>
<dbReference type="GeneID" id="10529127"/>
<dbReference type="GO" id="GO:0005840">
    <property type="term" value="C:ribosome"/>
    <property type="evidence" value="ECO:0000318"/>
    <property type="project" value="GO_Central"/>
</dbReference>
<dbReference type="InterPro" id="IPR005822">
    <property type="entry name" value="Ribosomal_uL13"/>
</dbReference>
<evidence type="ECO:0000313" key="5">
    <source>
        <dbReference type="EMBL" id="EFP91298.2"/>
    </source>
</evidence>
<dbReference type="SUPFAM" id="SSF52161">
    <property type="entry name" value="Ribosomal protein L13"/>
    <property type="match status" value="1"/>
</dbReference>
<reference key="1">
    <citation type="submission" date="2007-01" db="EMBL/GenBank/DDBJ databases">
        <title>The Genome Sequence of Puccinia graminis f. sp. tritici Strain CRL 75-36-700-3.</title>
        <authorList>
            <consortium name="The Broad Institute Genome Sequencing Platform"/>
            <person name="Birren B."/>
            <person name="Lander E."/>
            <person name="Galagan J."/>
            <person name="Nusbaum C."/>
            <person name="Devon K."/>
            <person name="Cuomo C."/>
            <person name="Jaffe D."/>
            <person name="Butler J."/>
            <person name="Alvarez P."/>
            <person name="Gnerre S."/>
            <person name="Grabherr M."/>
            <person name="Mauceli E."/>
            <person name="Brockman W."/>
            <person name="Young S."/>
            <person name="LaButti K."/>
            <person name="Sykes S."/>
            <person name="DeCaprio D."/>
            <person name="Crawford M."/>
            <person name="Koehrsen M."/>
            <person name="Engels R."/>
            <person name="Montgomery P."/>
            <person name="Pearson M."/>
            <person name="Howarth C."/>
            <person name="Larson L."/>
            <person name="White J."/>
            <person name="Zeng Q."/>
            <person name="Kodira C."/>
            <person name="Yandava C."/>
            <person name="Alvarado L."/>
            <person name="O'Leary S."/>
            <person name="Szabo L."/>
            <person name="Dean R."/>
            <person name="Schein J."/>
        </authorList>
    </citation>
    <scope>NUCLEOTIDE SEQUENCE</scope>
    <source>
        <strain>CRL 75-36-700-3</strain>
    </source>
</reference>
<dbReference type="HOGENOM" id="CLU_082184_1_2_1"/>
<dbReference type="GO" id="GO:0003735">
    <property type="term" value="F:structural constituent of ribosome"/>
    <property type="evidence" value="ECO:0000318"/>
    <property type="project" value="GO_Central"/>
</dbReference>
<dbReference type="PANTHER" id="PTHR11545">
    <property type="entry name" value="RIBOSOMAL PROTEIN L13"/>
    <property type="match status" value="1"/>
</dbReference>
<gene>
    <name evidence="5" type="ORF">PGTG_17155</name>
</gene>
<evidence type="ECO:0000313" key="6">
    <source>
        <dbReference type="Proteomes" id="UP000008783"/>
    </source>
</evidence>
<evidence type="ECO:0000256" key="3">
    <source>
        <dbReference type="ARBA" id="ARBA00023274"/>
    </source>
</evidence>
<accession>E3L423</accession>
<reference evidence="6" key="2">
    <citation type="journal article" date="2011" name="Proc. Natl. Acad. Sci. U.S.A.">
        <title>Obligate biotrophy features unraveled by the genomic analysis of rust fungi.</title>
        <authorList>
            <person name="Duplessis S."/>
            <person name="Cuomo C.A."/>
            <person name="Lin Y.-C."/>
            <person name="Aerts A."/>
            <person name="Tisserant E."/>
            <person name="Veneault-Fourrey C."/>
            <person name="Joly D.L."/>
            <person name="Hacquard S."/>
            <person name="Amselem J."/>
            <person name="Cantarel B.L."/>
            <person name="Chiu R."/>
            <person name="Coutinho P.M."/>
            <person name="Feau N."/>
            <person name="Field M."/>
            <person name="Frey P."/>
            <person name="Gelhaye E."/>
            <person name="Goldberg J."/>
            <person name="Grabherr M.G."/>
            <person name="Kodira C.D."/>
            <person name="Kohler A."/>
            <person name="Kuees U."/>
            <person name="Lindquist E.A."/>
            <person name="Lucas S.M."/>
            <person name="Mago R."/>
            <person name="Mauceli E."/>
            <person name="Morin E."/>
            <person name="Murat C."/>
            <person name="Pangilinan J.L."/>
            <person name="Park R."/>
            <person name="Pearson M."/>
            <person name="Quesneville H."/>
            <person name="Rouhier N."/>
            <person name="Sakthikumar S."/>
            <person name="Salamov A.A."/>
            <person name="Schmutz J."/>
            <person name="Selles B."/>
            <person name="Shapiro H."/>
            <person name="Tanguay P."/>
            <person name="Tuskan G.A."/>
            <person name="Henrissat B."/>
            <person name="Van de Peer Y."/>
            <person name="Rouze P."/>
            <person name="Ellis J.G."/>
            <person name="Dodds P.N."/>
            <person name="Schein J.E."/>
            <person name="Zhong S."/>
            <person name="Hamelin R.C."/>
            <person name="Grigoriev I.V."/>
            <person name="Szabo L.J."/>
            <person name="Martin F."/>
        </authorList>
    </citation>
    <scope>NUCLEOTIDE SEQUENCE [LARGE SCALE GENOMIC DNA]</scope>
    <source>
        <strain evidence="6">CRL 75-36-700-3 / race SCCL</strain>
    </source>
</reference>
<dbReference type="InterPro" id="IPR005823">
    <property type="entry name" value="Ribosomal_uL13_bac-type"/>
</dbReference>
<sequence>MKCCGLVTSGRGPRKRNPRIIGLGEASGDEDGPTKPTQEILEEMYSPATRTGAGFVRLWRQVDAKDQVLGRLATLIAHNLMGKHKPIFDPRIDVGDYVVVTNARHVQVTGKKEDQKTYYSHSQYPGALKATPYKQLMDQNPTMILRKAVSGMLPKNKLRDRRLERLHIFPDEEHPYHGNLYKDYTRIPVTQDQPEPQPPTQPANSNQS</sequence>
<comment type="similarity">
    <text evidence="1">Belongs to the universal ribosomal protein uL13 family.</text>
</comment>
<keyword evidence="2 5" id="KW-0689">Ribosomal protein</keyword>
<dbReference type="CDD" id="cd00392">
    <property type="entry name" value="Ribosomal_L13"/>
    <property type="match status" value="1"/>
</dbReference>
<protein>
    <submittedName>
        <fullName evidence="5">Large subunit ribosomal protein L13</fullName>
    </submittedName>
</protein>
<dbReference type="AlphaFoldDB" id="E3L423"/>
<keyword evidence="6" id="KW-1185">Reference proteome</keyword>
<dbReference type="PANTHER" id="PTHR11545:SF2">
    <property type="entry name" value="LARGE RIBOSOMAL SUBUNIT PROTEIN UL13M"/>
    <property type="match status" value="1"/>
</dbReference>
<dbReference type="RefSeq" id="XP_003335717.2">
    <property type="nucleotide sequence ID" value="XM_003335669.2"/>
</dbReference>
<dbReference type="eggNOG" id="KOG3203">
    <property type="taxonomic scope" value="Eukaryota"/>
</dbReference>
<dbReference type="FunCoup" id="E3L423">
    <property type="interactions" value="252"/>
</dbReference>
<name>E3L423_PUCGT</name>
<dbReference type="KEGG" id="pgr:PGTG_17155"/>
<dbReference type="VEuPathDB" id="FungiDB:PGTG_17155"/>
<proteinExistence type="inferred from homology"/>
<evidence type="ECO:0000256" key="1">
    <source>
        <dbReference type="ARBA" id="ARBA00006227"/>
    </source>
</evidence>
<evidence type="ECO:0000256" key="2">
    <source>
        <dbReference type="ARBA" id="ARBA00022980"/>
    </source>
</evidence>
<dbReference type="OrthoDB" id="274622at2759"/>
<feature type="region of interest" description="Disordered" evidence="4">
    <location>
        <begin position="185"/>
        <end position="208"/>
    </location>
</feature>
<dbReference type="InterPro" id="IPR036899">
    <property type="entry name" value="Ribosomal_uL13_sf"/>
</dbReference>